<sequence length="235" mass="28134">MIEYNYLRFLSLPNFFGFQQLKQNSIVISNRDLLLQAKESTDVAIIFENSLSYFIIIIILISQCSCHLLIINYENLSKMKNRISSNTLKNCFLVIHHNQFSDFNWITCTKQNNLLSTYRLNKLLIFIRQHLLQTSLNILIFLFCYLKLYFLVSIVVLLFQFFYKLIGLLLFFNNQKLFELLKLFYFILQFLDSHHFCICFGCSLKLIIEQNINQWLTRLFLNLLLIFLPILFFIL</sequence>
<keyword evidence="1" id="KW-1133">Transmembrane helix</keyword>
<organism evidence="2 3">
    <name type="scientific">Paramecium tetraurelia</name>
    <dbReference type="NCBI Taxonomy" id="5888"/>
    <lineage>
        <taxon>Eukaryota</taxon>
        <taxon>Sar</taxon>
        <taxon>Alveolata</taxon>
        <taxon>Ciliophora</taxon>
        <taxon>Intramacronucleata</taxon>
        <taxon>Oligohymenophorea</taxon>
        <taxon>Peniculida</taxon>
        <taxon>Parameciidae</taxon>
        <taxon>Paramecium</taxon>
    </lineage>
</organism>
<feature type="transmembrane region" description="Helical" evidence="1">
    <location>
        <begin position="215"/>
        <end position="234"/>
    </location>
</feature>
<evidence type="ECO:0008006" key="4">
    <source>
        <dbReference type="Google" id="ProtNLM"/>
    </source>
</evidence>
<dbReference type="InParanoid" id="A0DLP4"/>
<dbReference type="Proteomes" id="UP000000600">
    <property type="component" value="Unassembled WGS sequence"/>
</dbReference>
<evidence type="ECO:0000313" key="2">
    <source>
        <dbReference type="EMBL" id="CAK83961.1"/>
    </source>
</evidence>
<dbReference type="EMBL" id="CT868492">
    <property type="protein sequence ID" value="CAK83961.1"/>
    <property type="molecule type" value="Genomic_DNA"/>
</dbReference>
<feature type="transmembrane region" description="Helical" evidence="1">
    <location>
        <begin position="51"/>
        <end position="73"/>
    </location>
</feature>
<protein>
    <recommendedName>
        <fullName evidence="4">Transmembrane protein</fullName>
    </recommendedName>
</protein>
<reference evidence="2 3" key="1">
    <citation type="journal article" date="2006" name="Nature">
        <title>Global trends of whole-genome duplications revealed by the ciliate Paramecium tetraurelia.</title>
        <authorList>
            <consortium name="Genoscope"/>
            <person name="Aury J.-M."/>
            <person name="Jaillon O."/>
            <person name="Duret L."/>
            <person name="Noel B."/>
            <person name="Jubin C."/>
            <person name="Porcel B.M."/>
            <person name="Segurens B."/>
            <person name="Daubin V."/>
            <person name="Anthouard V."/>
            <person name="Aiach N."/>
            <person name="Arnaiz O."/>
            <person name="Billaut A."/>
            <person name="Beisson J."/>
            <person name="Blanc I."/>
            <person name="Bouhouche K."/>
            <person name="Camara F."/>
            <person name="Duharcourt S."/>
            <person name="Guigo R."/>
            <person name="Gogendeau D."/>
            <person name="Katinka M."/>
            <person name="Keller A.-M."/>
            <person name="Kissmehl R."/>
            <person name="Klotz C."/>
            <person name="Koll F."/>
            <person name="Le Moue A."/>
            <person name="Lepere C."/>
            <person name="Malinsky S."/>
            <person name="Nowacki M."/>
            <person name="Nowak J.K."/>
            <person name="Plattner H."/>
            <person name="Poulain J."/>
            <person name="Ruiz F."/>
            <person name="Serrano V."/>
            <person name="Zagulski M."/>
            <person name="Dessen P."/>
            <person name="Betermier M."/>
            <person name="Weissenbach J."/>
            <person name="Scarpelli C."/>
            <person name="Schachter V."/>
            <person name="Sperling L."/>
            <person name="Meyer E."/>
            <person name="Cohen J."/>
            <person name="Wincker P."/>
        </authorList>
    </citation>
    <scope>NUCLEOTIDE SEQUENCE [LARGE SCALE GENOMIC DNA]</scope>
    <source>
        <strain evidence="2 3">Stock d4-2</strain>
    </source>
</reference>
<dbReference type="HOGENOM" id="CLU_1182144_0_0_1"/>
<evidence type="ECO:0000256" key="1">
    <source>
        <dbReference type="SAM" id="Phobius"/>
    </source>
</evidence>
<feature type="transmembrane region" description="Helical" evidence="1">
    <location>
        <begin position="183"/>
        <end position="208"/>
    </location>
</feature>
<keyword evidence="3" id="KW-1185">Reference proteome</keyword>
<keyword evidence="1" id="KW-0812">Transmembrane</keyword>
<gene>
    <name evidence="2" type="ORF">GSPATT00039593001</name>
</gene>
<dbReference type="KEGG" id="ptm:GSPATT00039593001"/>
<dbReference type="GeneID" id="5037143"/>
<accession>A0DLP4</accession>
<evidence type="ECO:0000313" key="3">
    <source>
        <dbReference type="Proteomes" id="UP000000600"/>
    </source>
</evidence>
<dbReference type="AlphaFoldDB" id="A0DLP4"/>
<name>A0DLP4_PARTE</name>
<proteinExistence type="predicted"/>
<feature type="transmembrane region" description="Helical" evidence="1">
    <location>
        <begin position="138"/>
        <end position="163"/>
    </location>
</feature>
<keyword evidence="1" id="KW-0472">Membrane</keyword>
<dbReference type="RefSeq" id="XP_001451358.1">
    <property type="nucleotide sequence ID" value="XM_001451321.1"/>
</dbReference>